<sequence length="549" mass="61194">MNNFADHSSEKLKHISCCLQAGLGKLHQSIHASLLSLLQTLLFQVNPFWIELGYFITLSSLGFLALNASSPRTTTTFKPKNIDLFFTSVSASTVSSMSTVEMEVFSNTQLVFLTILMLVGGEVFTSMLGLHLIRAKNYLQKNRLITHRRESDSSVSSDTSPDSPTDRIELEMAARFPDEKSDTKPGETGGNLNHKSIKILAYFVACYLLVVHVAGSTLISVYFSLIPSARRVLKIKGLSMQTFSIFTTVSTFANCGFVPTNENMMAFKKNSGLLLILIPQILMGNTLYPVCLRSAIWAAEKMSGRAEFRHMLKNSRELGYGHLISGRHCVYLGITGVGFVIVQLVVFCLLEWKSEATGGLSAYEKLVGSLFQVVNSRHTGESVFDLSAISPAILVLFVAMMYLPPYTSFLPIDEAENMKAGGEKCRRKNKKGIREHIMFSQLTYLLIFVILICITERRKMKTDPLNFNVLNIVVEVVSAYGNVGFSVGYSCERQTNPNHDCKDAWYGFAGRWSNEGKLVLIVVMLFGRLKKFNMRGGRAWTHDLSYSTV</sequence>
<feature type="transmembrane region" description="Helical" evidence="8">
    <location>
        <begin position="48"/>
        <end position="69"/>
    </location>
</feature>
<dbReference type="GO" id="GO:0008324">
    <property type="term" value="F:monoatomic cation transmembrane transporter activity"/>
    <property type="evidence" value="ECO:0007669"/>
    <property type="project" value="InterPro"/>
</dbReference>
<evidence type="ECO:0000313" key="9">
    <source>
        <dbReference type="EMBL" id="KAL0374680.1"/>
    </source>
</evidence>
<evidence type="ECO:0000256" key="8">
    <source>
        <dbReference type="SAM" id="Phobius"/>
    </source>
</evidence>
<dbReference type="PANTHER" id="PTHR31064">
    <property type="entry name" value="POTASSIUM TRANSPORT PROTEIN DDB_G0292412-RELATED"/>
    <property type="match status" value="1"/>
</dbReference>
<feature type="transmembrane region" description="Helical" evidence="8">
    <location>
        <begin position="383"/>
        <end position="403"/>
    </location>
</feature>
<dbReference type="PANTHER" id="PTHR31064:SF38">
    <property type="entry name" value="CATION TRANSPORTER HKT1_4-RELATED"/>
    <property type="match status" value="1"/>
</dbReference>
<comment type="caution">
    <text evidence="9">The sequence shown here is derived from an EMBL/GenBank/DDBJ whole genome shotgun (WGS) entry which is preliminary data.</text>
</comment>
<dbReference type="Pfam" id="PF02386">
    <property type="entry name" value="TrkH"/>
    <property type="match status" value="1"/>
</dbReference>
<evidence type="ECO:0000256" key="7">
    <source>
        <dbReference type="ARBA" id="ARBA00023136"/>
    </source>
</evidence>
<evidence type="ECO:0000256" key="6">
    <source>
        <dbReference type="ARBA" id="ARBA00023065"/>
    </source>
</evidence>
<feature type="transmembrane region" description="Helical" evidence="8">
    <location>
        <begin position="243"/>
        <end position="260"/>
    </location>
</feature>
<feature type="transmembrane region" description="Helical" evidence="8">
    <location>
        <begin position="81"/>
        <end position="98"/>
    </location>
</feature>
<keyword evidence="5 8" id="KW-1133">Transmembrane helix</keyword>
<evidence type="ECO:0000256" key="5">
    <source>
        <dbReference type="ARBA" id="ARBA00022989"/>
    </source>
</evidence>
<gene>
    <name evidence="9" type="ORF">Sradi_3383700</name>
</gene>
<dbReference type="InterPro" id="IPR003445">
    <property type="entry name" value="Cat_transpt"/>
</dbReference>
<feature type="transmembrane region" description="Helical" evidence="8">
    <location>
        <begin position="330"/>
        <end position="350"/>
    </location>
</feature>
<reference evidence="9" key="1">
    <citation type="submission" date="2020-06" db="EMBL/GenBank/DDBJ databases">
        <authorList>
            <person name="Li T."/>
            <person name="Hu X."/>
            <person name="Zhang T."/>
            <person name="Song X."/>
            <person name="Zhang H."/>
            <person name="Dai N."/>
            <person name="Sheng W."/>
            <person name="Hou X."/>
            <person name="Wei L."/>
        </authorList>
    </citation>
    <scope>NUCLEOTIDE SEQUENCE</scope>
    <source>
        <strain evidence="9">G02</strain>
        <tissue evidence="9">Leaf</tissue>
    </source>
</reference>
<dbReference type="GO" id="GO:0030001">
    <property type="term" value="P:metal ion transport"/>
    <property type="evidence" value="ECO:0007669"/>
    <property type="project" value="UniProtKB-ARBA"/>
</dbReference>
<dbReference type="InterPro" id="IPR051143">
    <property type="entry name" value="TrkH_K-transport"/>
</dbReference>
<evidence type="ECO:0000256" key="2">
    <source>
        <dbReference type="ARBA" id="ARBA00010864"/>
    </source>
</evidence>
<organism evidence="9">
    <name type="scientific">Sesamum radiatum</name>
    <name type="common">Black benniseed</name>
    <dbReference type="NCBI Taxonomy" id="300843"/>
    <lineage>
        <taxon>Eukaryota</taxon>
        <taxon>Viridiplantae</taxon>
        <taxon>Streptophyta</taxon>
        <taxon>Embryophyta</taxon>
        <taxon>Tracheophyta</taxon>
        <taxon>Spermatophyta</taxon>
        <taxon>Magnoliopsida</taxon>
        <taxon>eudicotyledons</taxon>
        <taxon>Gunneridae</taxon>
        <taxon>Pentapetalae</taxon>
        <taxon>asterids</taxon>
        <taxon>lamiids</taxon>
        <taxon>Lamiales</taxon>
        <taxon>Pedaliaceae</taxon>
        <taxon>Sesamum</taxon>
    </lineage>
</organism>
<evidence type="ECO:0000256" key="1">
    <source>
        <dbReference type="ARBA" id="ARBA00004141"/>
    </source>
</evidence>
<reference evidence="9" key="2">
    <citation type="journal article" date="2024" name="Plant">
        <title>Genomic evolution and insights into agronomic trait innovations of Sesamum species.</title>
        <authorList>
            <person name="Miao H."/>
            <person name="Wang L."/>
            <person name="Qu L."/>
            <person name="Liu H."/>
            <person name="Sun Y."/>
            <person name="Le M."/>
            <person name="Wang Q."/>
            <person name="Wei S."/>
            <person name="Zheng Y."/>
            <person name="Lin W."/>
            <person name="Duan Y."/>
            <person name="Cao H."/>
            <person name="Xiong S."/>
            <person name="Wang X."/>
            <person name="Wei L."/>
            <person name="Li C."/>
            <person name="Ma Q."/>
            <person name="Ju M."/>
            <person name="Zhao R."/>
            <person name="Li G."/>
            <person name="Mu C."/>
            <person name="Tian Q."/>
            <person name="Mei H."/>
            <person name="Zhang T."/>
            <person name="Gao T."/>
            <person name="Zhang H."/>
        </authorList>
    </citation>
    <scope>NUCLEOTIDE SEQUENCE</scope>
    <source>
        <strain evidence="9">G02</strain>
    </source>
</reference>
<keyword evidence="6" id="KW-0406">Ion transport</keyword>
<proteinExistence type="inferred from homology"/>
<accession>A0AAW2R3R0</accession>
<feature type="transmembrane region" description="Helical" evidence="8">
    <location>
        <begin position="110"/>
        <end position="133"/>
    </location>
</feature>
<evidence type="ECO:0000256" key="4">
    <source>
        <dbReference type="ARBA" id="ARBA00022692"/>
    </source>
</evidence>
<comment type="similarity">
    <text evidence="2">Belongs to the TrkH potassium transport family. HKT (TC 2.A.38.3) subfamily.</text>
</comment>
<protein>
    <submittedName>
        <fullName evidence="9">Cation transporter HKT6</fullName>
    </submittedName>
</protein>
<keyword evidence="3" id="KW-0813">Transport</keyword>
<dbReference type="EMBL" id="JACGWJ010000014">
    <property type="protein sequence ID" value="KAL0374680.1"/>
    <property type="molecule type" value="Genomic_DNA"/>
</dbReference>
<feature type="transmembrane region" description="Helical" evidence="8">
    <location>
        <begin position="272"/>
        <end position="296"/>
    </location>
</feature>
<name>A0AAW2R3R0_SESRA</name>
<dbReference type="GO" id="GO:0005886">
    <property type="term" value="C:plasma membrane"/>
    <property type="evidence" value="ECO:0007669"/>
    <property type="project" value="TreeGrafter"/>
</dbReference>
<keyword evidence="4 8" id="KW-0812">Transmembrane</keyword>
<feature type="transmembrane region" description="Helical" evidence="8">
    <location>
        <begin position="199"/>
        <end position="223"/>
    </location>
</feature>
<comment type="subcellular location">
    <subcellularLocation>
        <location evidence="1">Membrane</location>
        <topology evidence="1">Multi-pass membrane protein</topology>
    </subcellularLocation>
</comment>
<evidence type="ECO:0000256" key="3">
    <source>
        <dbReference type="ARBA" id="ARBA00022448"/>
    </source>
</evidence>
<dbReference type="AlphaFoldDB" id="A0AAW2R3R0"/>
<keyword evidence="7 8" id="KW-0472">Membrane</keyword>
<feature type="transmembrane region" description="Helical" evidence="8">
    <location>
        <begin position="436"/>
        <end position="454"/>
    </location>
</feature>